<dbReference type="Proteomes" id="UP000675747">
    <property type="component" value="Unassembled WGS sequence"/>
</dbReference>
<comment type="similarity">
    <text evidence="1">Belongs to the short-chain dehydrogenases/reductases (SDR) family.</text>
</comment>
<dbReference type="PANTHER" id="PTHR42879:SF6">
    <property type="entry name" value="NADPH-DEPENDENT REDUCTASE BACG"/>
    <property type="match status" value="1"/>
</dbReference>
<dbReference type="InterPro" id="IPR036291">
    <property type="entry name" value="NAD(P)-bd_dom_sf"/>
</dbReference>
<dbReference type="Pfam" id="PF13561">
    <property type="entry name" value="adh_short_C2"/>
    <property type="match status" value="1"/>
</dbReference>
<dbReference type="AlphaFoldDB" id="A0A8J7VW12"/>
<evidence type="ECO:0000256" key="1">
    <source>
        <dbReference type="ARBA" id="ARBA00006484"/>
    </source>
</evidence>
<dbReference type="SUPFAM" id="SSF51735">
    <property type="entry name" value="NAD(P)-binding Rossmann-fold domains"/>
    <property type="match status" value="1"/>
</dbReference>
<dbReference type="EMBL" id="JAGQFT010000089">
    <property type="protein sequence ID" value="MBR0562981.1"/>
    <property type="molecule type" value="Genomic_DNA"/>
</dbReference>
<accession>A0A8J7VW12</accession>
<organism evidence="3">
    <name type="scientific">Coralloluteibacterium stylophorae</name>
    <dbReference type="NCBI Taxonomy" id="1776034"/>
    <lineage>
        <taxon>Bacteria</taxon>
        <taxon>Pseudomonadati</taxon>
        <taxon>Pseudomonadota</taxon>
        <taxon>Gammaproteobacteria</taxon>
        <taxon>Lysobacterales</taxon>
        <taxon>Lysobacteraceae</taxon>
        <taxon>Coralloluteibacterium</taxon>
    </lineage>
</organism>
<gene>
    <name evidence="4" type="ORF">KB893_002260</name>
    <name evidence="3" type="ORF">KB893_10700</name>
</gene>
<protein>
    <submittedName>
        <fullName evidence="3">SDR family oxidoreductase</fullName>
    </submittedName>
</protein>
<proteinExistence type="inferred from homology"/>
<dbReference type="Gene3D" id="3.40.50.720">
    <property type="entry name" value="NAD(P)-binding Rossmann-like Domain"/>
    <property type="match status" value="1"/>
</dbReference>
<evidence type="ECO:0000313" key="4">
    <source>
        <dbReference type="EMBL" id="MBS7455956.1"/>
    </source>
</evidence>
<dbReference type="PRINTS" id="PR00081">
    <property type="entry name" value="GDHRDH"/>
</dbReference>
<keyword evidence="2" id="KW-0812">Transmembrane</keyword>
<keyword evidence="5" id="KW-1185">Reference proteome</keyword>
<feature type="transmembrane region" description="Helical" evidence="2">
    <location>
        <begin position="232"/>
        <end position="254"/>
    </location>
</feature>
<dbReference type="PANTHER" id="PTHR42879">
    <property type="entry name" value="3-OXOACYL-(ACYL-CARRIER-PROTEIN) REDUCTASE"/>
    <property type="match status" value="1"/>
</dbReference>
<dbReference type="RefSeq" id="WP_211926903.1">
    <property type="nucleotide sequence ID" value="NZ_JAGQFT020000001.1"/>
</dbReference>
<dbReference type="InterPro" id="IPR050259">
    <property type="entry name" value="SDR"/>
</dbReference>
<evidence type="ECO:0000256" key="2">
    <source>
        <dbReference type="SAM" id="Phobius"/>
    </source>
</evidence>
<evidence type="ECO:0000313" key="5">
    <source>
        <dbReference type="Proteomes" id="UP000675747"/>
    </source>
</evidence>
<comment type="caution">
    <text evidence="3">The sequence shown here is derived from an EMBL/GenBank/DDBJ whole genome shotgun (WGS) entry which is preliminary data.</text>
</comment>
<dbReference type="InterPro" id="IPR002347">
    <property type="entry name" value="SDR_fam"/>
</dbReference>
<keyword evidence="2" id="KW-1133">Transmembrane helix</keyword>
<evidence type="ECO:0000313" key="3">
    <source>
        <dbReference type="EMBL" id="MBR0562981.1"/>
    </source>
</evidence>
<sequence length="262" mass="26658">MDLDLTGRHALVCGASQGLGLAAARELALLGASVSLLARRADRLAGVAATLDDRAPGQRHGWIAVDTGETAVLRAKVAALVAQAPVHVLVNNSGGPPPGALEDADEAALLAAYRQHVLAAQTLAGIVVPGMRRDGFGRIVNIVSSSVREPIPGLGVSNVTRGAMASWAKTLARELAPYGITVNNVLPGSIDTPRIAELAAARAAGRGSDAATIRQEMADAIPMRRLGRAEEVGAAVAFLAAPAAAYISGVSLAVDGGRMHAL</sequence>
<keyword evidence="2" id="KW-0472">Membrane</keyword>
<name>A0A8J7VW12_9GAMM</name>
<dbReference type="EMBL" id="JAGQFT020000001">
    <property type="protein sequence ID" value="MBS7455956.1"/>
    <property type="molecule type" value="Genomic_DNA"/>
</dbReference>
<reference evidence="3" key="2">
    <citation type="submission" date="2021-04" db="EMBL/GenBank/DDBJ databases">
        <authorList>
            <person name="Karlyshev A.V."/>
        </authorList>
    </citation>
    <scope>NUCLEOTIDE SEQUENCE</scope>
    <source>
        <strain evidence="3">LMG 29479</strain>
    </source>
</reference>
<reference evidence="4 5" key="1">
    <citation type="journal article" date="2021" name="Microbiol. Resour. Announc.">
        <title>Draft Genome Sequence of Coralloluteibacterium stylophorae LMG 29479T.</title>
        <authorList>
            <person name="Karlyshev A.V."/>
            <person name="Kudryashova E.B."/>
            <person name="Ariskina E.V."/>
            <person name="Conroy A.P."/>
            <person name="Abidueva E.Y."/>
        </authorList>
    </citation>
    <scope>NUCLEOTIDE SEQUENCE [LARGE SCALE GENOMIC DNA]</scope>
    <source>
        <strain evidence="4 5">LMG 29479</strain>
    </source>
</reference>